<evidence type="ECO:0000313" key="1">
    <source>
        <dbReference type="EMBL" id="CAF2032732.1"/>
    </source>
</evidence>
<dbReference type="EMBL" id="HG994371">
    <property type="protein sequence ID" value="CAF2032732.1"/>
    <property type="molecule type" value="Genomic_DNA"/>
</dbReference>
<sequence>MEARLARYCHLQAPRRCFVRTPEAVQSLCSNFTWNAPLPLPMNDIIQEITEARNIELGLGLQLCFLHPSKHKFEHPRFCFERIEYVGQKIQMILQDT</sequence>
<protein>
    <submittedName>
        <fullName evidence="1">(rape) hypothetical protein</fullName>
    </submittedName>
</protein>
<proteinExistence type="predicted"/>
<evidence type="ECO:0000313" key="2">
    <source>
        <dbReference type="EMBL" id="KAH0871783.1"/>
    </source>
</evidence>
<dbReference type="EMBL" id="JAGKQM010000017">
    <property type="protein sequence ID" value="KAH0871783.1"/>
    <property type="molecule type" value="Genomic_DNA"/>
</dbReference>
<accession>A0A816NES1</accession>
<name>A0A816NES1_BRANA</name>
<gene>
    <name evidence="1" type="ORF">DARMORV10_C07P62420.1</name>
    <name evidence="2" type="ORF">HID58_078805</name>
</gene>
<evidence type="ECO:0000313" key="3">
    <source>
        <dbReference type="Proteomes" id="UP000824890"/>
    </source>
</evidence>
<dbReference type="Proteomes" id="UP000824890">
    <property type="component" value="Unassembled WGS sequence"/>
</dbReference>
<reference evidence="2 3" key="2">
    <citation type="submission" date="2021-05" db="EMBL/GenBank/DDBJ databases">
        <title>Genome Assembly of Synthetic Allotetraploid Brassica napus Reveals Homoeologous Exchanges between Subgenomes.</title>
        <authorList>
            <person name="Davis J.T."/>
        </authorList>
    </citation>
    <scope>NUCLEOTIDE SEQUENCE [LARGE SCALE GENOMIC DNA]</scope>
    <source>
        <strain evidence="3">cv. Da-Ae</strain>
        <tissue evidence="2">Seedling</tissue>
    </source>
</reference>
<dbReference type="AlphaFoldDB" id="A0A816NES1"/>
<keyword evidence="3" id="KW-1185">Reference proteome</keyword>
<dbReference type="Gramene" id="CDX72633">
    <property type="protein sequence ID" value="CDX72633"/>
    <property type="gene ID" value="GSBRNA2T00100189001"/>
</dbReference>
<reference evidence="1" key="1">
    <citation type="submission" date="2021-01" db="EMBL/GenBank/DDBJ databases">
        <authorList>
            <consortium name="Genoscope - CEA"/>
            <person name="William W."/>
        </authorList>
    </citation>
    <scope>NUCLEOTIDE SEQUENCE</scope>
</reference>
<organism evidence="1">
    <name type="scientific">Brassica napus</name>
    <name type="common">Rape</name>
    <dbReference type="NCBI Taxonomy" id="3708"/>
    <lineage>
        <taxon>Eukaryota</taxon>
        <taxon>Viridiplantae</taxon>
        <taxon>Streptophyta</taxon>
        <taxon>Embryophyta</taxon>
        <taxon>Tracheophyta</taxon>
        <taxon>Spermatophyta</taxon>
        <taxon>Magnoliopsida</taxon>
        <taxon>eudicotyledons</taxon>
        <taxon>Gunneridae</taxon>
        <taxon>Pentapetalae</taxon>
        <taxon>rosids</taxon>
        <taxon>malvids</taxon>
        <taxon>Brassicales</taxon>
        <taxon>Brassicaceae</taxon>
        <taxon>Brassiceae</taxon>
        <taxon>Brassica</taxon>
    </lineage>
</organism>
<dbReference type="Proteomes" id="UP001295469">
    <property type="component" value="Chromosome C07"/>
</dbReference>